<dbReference type="AlphaFoldDB" id="A0A3E3E756"/>
<dbReference type="Pfam" id="PF08125">
    <property type="entry name" value="Mannitol_dh_C"/>
    <property type="match status" value="1"/>
</dbReference>
<reference evidence="6 7" key="1">
    <citation type="submission" date="2018-08" db="EMBL/GenBank/DDBJ databases">
        <title>A genome reference for cultivated species of the human gut microbiota.</title>
        <authorList>
            <person name="Zou Y."/>
            <person name="Xue W."/>
            <person name="Luo G."/>
        </authorList>
    </citation>
    <scope>NUCLEOTIDE SEQUENCE [LARGE SCALE GENOMIC DNA]</scope>
    <source>
        <strain evidence="6 7">TF08-11</strain>
    </source>
</reference>
<evidence type="ECO:0000313" key="6">
    <source>
        <dbReference type="EMBL" id="RGD77834.1"/>
    </source>
</evidence>
<name>A0A3E3E756_9FIRM</name>
<accession>A0A3E3E756</accession>
<dbReference type="GO" id="GO:0008926">
    <property type="term" value="F:mannitol-1-phosphate 5-dehydrogenase activity"/>
    <property type="evidence" value="ECO:0007669"/>
    <property type="project" value="UniProtKB-EC"/>
</dbReference>
<proteinExistence type="predicted"/>
<evidence type="ECO:0000256" key="3">
    <source>
        <dbReference type="ARBA" id="ARBA00048615"/>
    </source>
</evidence>
<dbReference type="SUPFAM" id="SSF51735">
    <property type="entry name" value="NAD(P)-binding Rossmann-fold domains"/>
    <property type="match status" value="1"/>
</dbReference>
<dbReference type="Gene3D" id="1.10.1040.10">
    <property type="entry name" value="N-(1-d-carboxylethyl)-l-norvaline Dehydrogenase, domain 2"/>
    <property type="match status" value="1"/>
</dbReference>
<keyword evidence="1" id="KW-0560">Oxidoreductase</keyword>
<evidence type="ECO:0000256" key="2">
    <source>
        <dbReference type="ARBA" id="ARBA00023027"/>
    </source>
</evidence>
<dbReference type="PANTHER" id="PTHR30524">
    <property type="entry name" value="MANNITOL-1-PHOSPHATE 5-DEHYDROGENASE"/>
    <property type="match status" value="1"/>
</dbReference>
<dbReference type="InterPro" id="IPR013131">
    <property type="entry name" value="Mannitol_DH_N"/>
</dbReference>
<organism evidence="6 7">
    <name type="scientific">Faecalicoccus pleomorphus</name>
    <dbReference type="NCBI Taxonomy" id="1323"/>
    <lineage>
        <taxon>Bacteria</taxon>
        <taxon>Bacillati</taxon>
        <taxon>Bacillota</taxon>
        <taxon>Erysipelotrichia</taxon>
        <taxon>Erysipelotrichales</taxon>
        <taxon>Erysipelotrichaceae</taxon>
        <taxon>Faecalicoccus</taxon>
    </lineage>
</organism>
<dbReference type="Gene3D" id="3.40.50.720">
    <property type="entry name" value="NAD(P)-binding Rossmann-like Domain"/>
    <property type="match status" value="1"/>
</dbReference>
<dbReference type="InterPro" id="IPR008927">
    <property type="entry name" value="6-PGluconate_DH-like_C_sf"/>
</dbReference>
<dbReference type="SUPFAM" id="SSF48179">
    <property type="entry name" value="6-phosphogluconate dehydrogenase C-terminal domain-like"/>
    <property type="match status" value="1"/>
</dbReference>
<comment type="caution">
    <text evidence="6">The sequence shown here is derived from an EMBL/GenBank/DDBJ whole genome shotgun (WGS) entry which is preliminary data.</text>
</comment>
<dbReference type="InterPro" id="IPR013328">
    <property type="entry name" value="6PGD_dom2"/>
</dbReference>
<feature type="domain" description="Mannitol dehydrogenase C-terminal" evidence="5">
    <location>
        <begin position="187"/>
        <end position="320"/>
    </location>
</feature>
<evidence type="ECO:0000259" key="4">
    <source>
        <dbReference type="Pfam" id="PF01232"/>
    </source>
</evidence>
<sequence length="363" mass="41522">MNRIVIIGAGQTGRGFINRLLYLNHVDVVFLDINHELVNRLNREKQYKISFGSQRRESLIIDNYTAYTIDSNEGQQELKKAELIFISVGQGNLSRVKDALEKAKPFERNHIDIITAENGINVSRIFSDMNLGTSFLISEAIVFCTTLEAKGSLDIVSENLDYLPYDVDSLGHQLPFKGIQATKNIEVLMQRKIYTYNCISACIAYLGYYKGYQNYAEASNDSEIQKLVLNLRKDLDACISSHYGVSYKEQEEFSQKAVYKFENKDIEDTIERNVRDVDRKLKSNERIMAPLHILEKYNKKSDSLLLVASAALYYGEETNTLKKMPEGYLNTLPESWKVQVLKGLENLKIKKGLIEILKSQKNN</sequence>
<dbReference type="PANTHER" id="PTHR30524:SF0">
    <property type="entry name" value="ALTRONATE OXIDOREDUCTASE-RELATED"/>
    <property type="match status" value="1"/>
</dbReference>
<dbReference type="GO" id="GO:0005829">
    <property type="term" value="C:cytosol"/>
    <property type="evidence" value="ECO:0007669"/>
    <property type="project" value="TreeGrafter"/>
</dbReference>
<dbReference type="EMBL" id="QUSK01000003">
    <property type="protein sequence ID" value="RGD77834.1"/>
    <property type="molecule type" value="Genomic_DNA"/>
</dbReference>
<dbReference type="InterPro" id="IPR036291">
    <property type="entry name" value="NAD(P)-bd_dom_sf"/>
</dbReference>
<keyword evidence="2" id="KW-0520">NAD</keyword>
<dbReference type="Proteomes" id="UP000260721">
    <property type="component" value="Unassembled WGS sequence"/>
</dbReference>
<evidence type="ECO:0000313" key="7">
    <source>
        <dbReference type="Proteomes" id="UP000260721"/>
    </source>
</evidence>
<evidence type="ECO:0000259" key="5">
    <source>
        <dbReference type="Pfam" id="PF08125"/>
    </source>
</evidence>
<gene>
    <name evidence="6" type="ORF">DXC78_01805</name>
</gene>
<protein>
    <submittedName>
        <fullName evidence="6">Mannitol-1-phosphate 5-dehydrogenase</fullName>
    </submittedName>
</protein>
<dbReference type="GO" id="GO:0019592">
    <property type="term" value="P:mannitol catabolic process"/>
    <property type="evidence" value="ECO:0007669"/>
    <property type="project" value="TreeGrafter"/>
</dbReference>
<evidence type="ECO:0000256" key="1">
    <source>
        <dbReference type="ARBA" id="ARBA00023002"/>
    </source>
</evidence>
<dbReference type="RefSeq" id="WP_117445443.1">
    <property type="nucleotide sequence ID" value="NZ_JBFBOW010000006.1"/>
</dbReference>
<comment type="catalytic activity">
    <reaction evidence="3">
        <text>D-mannitol 1-phosphate + NAD(+) = beta-D-fructose 6-phosphate + NADH + H(+)</text>
        <dbReference type="Rhea" id="RHEA:19661"/>
        <dbReference type="ChEBI" id="CHEBI:15378"/>
        <dbReference type="ChEBI" id="CHEBI:57540"/>
        <dbReference type="ChEBI" id="CHEBI:57634"/>
        <dbReference type="ChEBI" id="CHEBI:57945"/>
        <dbReference type="ChEBI" id="CHEBI:61381"/>
        <dbReference type="EC" id="1.1.1.17"/>
    </reaction>
</comment>
<dbReference type="InterPro" id="IPR013118">
    <property type="entry name" value="Mannitol_DH_C"/>
</dbReference>
<dbReference type="Pfam" id="PF01232">
    <property type="entry name" value="Mannitol_dh"/>
    <property type="match status" value="1"/>
</dbReference>
<feature type="domain" description="Mannitol dehydrogenase N-terminal" evidence="4">
    <location>
        <begin position="3"/>
        <end position="129"/>
    </location>
</feature>